<dbReference type="Proteomes" id="UP000002035">
    <property type="component" value="Unassembled WGS sequence"/>
</dbReference>
<sequence>MSARCLRCQFLLSFHILQLQLEVVLTFLVVPRSGSCDIVTLLKKSQQGKKTSHLSSAEGRVTAFSYFTMAPSDSQKQLALAIIDFLNTSIKDGTLAAEHSESIEIATSCLGDTFGVDPSDEAAMKDALGGQSLLNIYSVYQKVKGTRNTNPAATSETKREPSKTAPQAGAPTPESDKLKSEGNAAMARKDYPAAIDCYSRALNIAPANPIYLSNRAAAYSASGNHTKAAEDAEVAVAADPKYVKAWSRLGLARFALGDAKGSAEAYEKGIEAEGNGGSDAMKRGLETAKKRIAEMEKAENEPPAEAVDDAAGSSRGAPGGMPDLSSLAGMLGGGSGGGMPDFSALMNNPMFANMAQNLMSNPDMMNNLMNNPALRQMAENFGGGRGGGGGGLPDMSSLMNDPSIAEMAKNFMGGRGAGRGAGPSP</sequence>
<dbReference type="GeneID" id="9222491"/>
<dbReference type="Gene3D" id="1.25.40.10">
    <property type="entry name" value="Tetratricopeptide repeat domain"/>
    <property type="match status" value="1"/>
</dbReference>
<dbReference type="Pfam" id="PF13181">
    <property type="entry name" value="TPR_8"/>
    <property type="match status" value="1"/>
</dbReference>
<accession>C5FU13</accession>
<dbReference type="OrthoDB" id="2335338at2759"/>
<organism evidence="8 9">
    <name type="scientific">Arthroderma otae (strain ATCC MYA-4605 / CBS 113480)</name>
    <name type="common">Microsporum canis</name>
    <dbReference type="NCBI Taxonomy" id="554155"/>
    <lineage>
        <taxon>Eukaryota</taxon>
        <taxon>Fungi</taxon>
        <taxon>Dikarya</taxon>
        <taxon>Ascomycota</taxon>
        <taxon>Pezizomycotina</taxon>
        <taxon>Eurotiomycetes</taxon>
        <taxon>Eurotiomycetidae</taxon>
        <taxon>Onygenales</taxon>
        <taxon>Arthrodermataceae</taxon>
        <taxon>Microsporum</taxon>
    </lineage>
</organism>
<keyword evidence="3 4" id="KW-0802">TPR repeat</keyword>
<feature type="signal peptide" evidence="6">
    <location>
        <begin position="1"/>
        <end position="26"/>
    </location>
</feature>
<evidence type="ECO:0000313" key="8">
    <source>
        <dbReference type="EMBL" id="EEQ33397.1"/>
    </source>
</evidence>
<dbReference type="OMA" id="DMARNMM"/>
<dbReference type="InterPro" id="IPR019734">
    <property type="entry name" value="TPR_rpt"/>
</dbReference>
<dbReference type="FunFam" id="1.25.40.10:FF:000207">
    <property type="entry name" value="Small glutamine-rich tetratricopeptide repeat-containing protein"/>
    <property type="match status" value="1"/>
</dbReference>
<evidence type="ECO:0000256" key="5">
    <source>
        <dbReference type="SAM" id="MobiDB-lite"/>
    </source>
</evidence>
<dbReference type="SMART" id="SM00028">
    <property type="entry name" value="TPR"/>
    <property type="match status" value="3"/>
</dbReference>
<dbReference type="STRING" id="554155.C5FU13"/>
<dbReference type="SUPFAM" id="SSF48452">
    <property type="entry name" value="TPR-like"/>
    <property type="match status" value="1"/>
</dbReference>
<dbReference type="PROSITE" id="PS50005">
    <property type="entry name" value="TPR"/>
    <property type="match status" value="1"/>
</dbReference>
<dbReference type="VEuPathDB" id="FungiDB:MCYG_06216"/>
<dbReference type="AlphaFoldDB" id="C5FU13"/>
<dbReference type="FunFam" id="1.20.5.420:FF:000005">
    <property type="entry name" value="Hsc70 cochaperone (SGT), putative"/>
    <property type="match status" value="1"/>
</dbReference>
<dbReference type="Pfam" id="PF13414">
    <property type="entry name" value="TPR_11"/>
    <property type="match status" value="1"/>
</dbReference>
<evidence type="ECO:0000256" key="3">
    <source>
        <dbReference type="ARBA" id="ARBA00022803"/>
    </source>
</evidence>
<feature type="region of interest" description="Disordered" evidence="5">
    <location>
        <begin position="296"/>
        <end position="321"/>
    </location>
</feature>
<name>C5FU13_ARTOC</name>
<dbReference type="GO" id="GO:0060090">
    <property type="term" value="F:molecular adaptor activity"/>
    <property type="evidence" value="ECO:0007669"/>
    <property type="project" value="TreeGrafter"/>
</dbReference>
<keyword evidence="9" id="KW-1185">Reference proteome</keyword>
<dbReference type="PANTHER" id="PTHR45831:SF2">
    <property type="entry name" value="LD24721P"/>
    <property type="match status" value="1"/>
</dbReference>
<evidence type="ECO:0000313" key="9">
    <source>
        <dbReference type="Proteomes" id="UP000002035"/>
    </source>
</evidence>
<evidence type="ECO:0000256" key="4">
    <source>
        <dbReference type="PROSITE-ProRule" id="PRU00339"/>
    </source>
</evidence>
<reference evidence="9" key="1">
    <citation type="journal article" date="2012" name="MBio">
        <title>Comparative genome analysis of Trichophyton rubrum and related dermatophytes reveals candidate genes involved in infection.</title>
        <authorList>
            <person name="Martinez D.A."/>
            <person name="Oliver B.G."/>
            <person name="Graeser Y."/>
            <person name="Goldberg J.M."/>
            <person name="Li W."/>
            <person name="Martinez-Rossi N.M."/>
            <person name="Monod M."/>
            <person name="Shelest E."/>
            <person name="Barton R.C."/>
            <person name="Birch E."/>
            <person name="Brakhage A.A."/>
            <person name="Chen Z."/>
            <person name="Gurr S.J."/>
            <person name="Heiman D."/>
            <person name="Heitman J."/>
            <person name="Kosti I."/>
            <person name="Rossi A."/>
            <person name="Saif S."/>
            <person name="Samalova M."/>
            <person name="Saunders C.W."/>
            <person name="Shea T."/>
            <person name="Summerbell R.C."/>
            <person name="Xu J."/>
            <person name="Young S."/>
            <person name="Zeng Q."/>
            <person name="Birren B.W."/>
            <person name="Cuomo C.A."/>
            <person name="White T.C."/>
        </authorList>
    </citation>
    <scope>NUCLEOTIDE SEQUENCE [LARGE SCALE GENOMIC DNA]</scope>
    <source>
        <strain evidence="9">ATCC MYA-4605 / CBS 113480</strain>
    </source>
</reference>
<dbReference type="GO" id="GO:0016020">
    <property type="term" value="C:membrane"/>
    <property type="evidence" value="ECO:0007669"/>
    <property type="project" value="TreeGrafter"/>
</dbReference>
<dbReference type="eggNOG" id="KOG0553">
    <property type="taxonomic scope" value="Eukaryota"/>
</dbReference>
<gene>
    <name evidence="8" type="ORF">MCYG_06216</name>
</gene>
<keyword evidence="2" id="KW-0677">Repeat</keyword>
<evidence type="ECO:0000256" key="6">
    <source>
        <dbReference type="SAM" id="SignalP"/>
    </source>
</evidence>
<dbReference type="GO" id="GO:0006620">
    <property type="term" value="P:post-translational protein targeting to endoplasmic reticulum membrane"/>
    <property type="evidence" value="ECO:0007669"/>
    <property type="project" value="TreeGrafter"/>
</dbReference>
<evidence type="ECO:0000259" key="7">
    <source>
        <dbReference type="Pfam" id="PF16546"/>
    </source>
</evidence>
<dbReference type="HOGENOM" id="CLU_044224_1_1_1"/>
<dbReference type="FunFam" id="1.10.260.100:FF:000011">
    <property type="entry name" value="TPR Domain containing protein"/>
    <property type="match status" value="1"/>
</dbReference>
<feature type="chain" id="PRO_5005668109" evidence="6">
    <location>
        <begin position="27"/>
        <end position="425"/>
    </location>
</feature>
<keyword evidence="6" id="KW-0732">Signal</keyword>
<feature type="repeat" description="TPR" evidence="4">
    <location>
        <begin position="175"/>
        <end position="208"/>
    </location>
</feature>
<evidence type="ECO:0000256" key="1">
    <source>
        <dbReference type="ARBA" id="ARBA00008175"/>
    </source>
</evidence>
<feature type="region of interest" description="Disordered" evidence="5">
    <location>
        <begin position="147"/>
        <end position="183"/>
    </location>
</feature>
<dbReference type="Pfam" id="PF16546">
    <property type="entry name" value="SGTA_dimer"/>
    <property type="match status" value="1"/>
</dbReference>
<dbReference type="PANTHER" id="PTHR45831">
    <property type="entry name" value="LD24721P"/>
    <property type="match status" value="1"/>
</dbReference>
<feature type="domain" description="SGTA homodimerisation" evidence="7">
    <location>
        <begin position="74"/>
        <end position="138"/>
    </location>
</feature>
<dbReference type="EMBL" id="DS995706">
    <property type="protein sequence ID" value="EEQ33397.1"/>
    <property type="molecule type" value="Genomic_DNA"/>
</dbReference>
<dbReference type="InterPro" id="IPR047150">
    <property type="entry name" value="SGT"/>
</dbReference>
<dbReference type="InterPro" id="IPR032374">
    <property type="entry name" value="SGTA_dimer"/>
</dbReference>
<protein>
    <submittedName>
        <fullName evidence="8">Cytoplasm protein</fullName>
    </submittedName>
</protein>
<dbReference type="InterPro" id="IPR011990">
    <property type="entry name" value="TPR-like_helical_dom_sf"/>
</dbReference>
<dbReference type="GO" id="GO:0072380">
    <property type="term" value="C:TRC complex"/>
    <property type="evidence" value="ECO:0007669"/>
    <property type="project" value="TreeGrafter"/>
</dbReference>
<dbReference type="Gene3D" id="1.20.5.420">
    <property type="entry name" value="Immunoglobulin FC, subunit C"/>
    <property type="match status" value="1"/>
</dbReference>
<proteinExistence type="inferred from homology"/>
<comment type="similarity">
    <text evidence="1">Belongs to the SGT family.</text>
</comment>
<evidence type="ECO:0000256" key="2">
    <source>
        <dbReference type="ARBA" id="ARBA00022737"/>
    </source>
</evidence>
<dbReference type="Gene3D" id="1.10.260.100">
    <property type="match status" value="1"/>
</dbReference>
<dbReference type="RefSeq" id="XP_002844252.1">
    <property type="nucleotide sequence ID" value="XM_002844206.1"/>
</dbReference>